<dbReference type="EMBL" id="JAQQWP010000002">
    <property type="protein sequence ID" value="KAK8129254.1"/>
    <property type="molecule type" value="Genomic_DNA"/>
</dbReference>
<accession>A0AAW0R5X9</accession>
<feature type="transmembrane region" description="Helical" evidence="1">
    <location>
        <begin position="322"/>
        <end position="341"/>
    </location>
</feature>
<evidence type="ECO:0000313" key="3">
    <source>
        <dbReference type="Proteomes" id="UP001392437"/>
    </source>
</evidence>
<evidence type="ECO:0000256" key="1">
    <source>
        <dbReference type="SAM" id="Phobius"/>
    </source>
</evidence>
<protein>
    <submittedName>
        <fullName evidence="2">Uncharacterized protein</fullName>
    </submittedName>
</protein>
<name>A0AAW0R5X9_9PEZI</name>
<reference evidence="2 3" key="1">
    <citation type="submission" date="2023-01" db="EMBL/GenBank/DDBJ databases">
        <title>Analysis of 21 Apiospora genomes using comparative genomics revels a genus with tremendous synthesis potential of carbohydrate active enzymes and secondary metabolites.</title>
        <authorList>
            <person name="Sorensen T."/>
        </authorList>
    </citation>
    <scope>NUCLEOTIDE SEQUENCE [LARGE SCALE GENOMIC DNA]</scope>
    <source>
        <strain evidence="2 3">CBS 117206</strain>
    </source>
</reference>
<keyword evidence="1" id="KW-1133">Transmembrane helix</keyword>
<dbReference type="Proteomes" id="UP001392437">
    <property type="component" value="Unassembled WGS sequence"/>
</dbReference>
<evidence type="ECO:0000313" key="2">
    <source>
        <dbReference type="EMBL" id="KAK8129254.1"/>
    </source>
</evidence>
<comment type="caution">
    <text evidence="2">The sequence shown here is derived from an EMBL/GenBank/DDBJ whole genome shotgun (WGS) entry which is preliminary data.</text>
</comment>
<gene>
    <name evidence="2" type="ORF">PG999_001634</name>
</gene>
<keyword evidence="1" id="KW-0472">Membrane</keyword>
<proteinExistence type="predicted"/>
<dbReference type="AlphaFoldDB" id="A0AAW0R5X9"/>
<organism evidence="2 3">
    <name type="scientific">Apiospora kogelbergensis</name>
    <dbReference type="NCBI Taxonomy" id="1337665"/>
    <lineage>
        <taxon>Eukaryota</taxon>
        <taxon>Fungi</taxon>
        <taxon>Dikarya</taxon>
        <taxon>Ascomycota</taxon>
        <taxon>Pezizomycotina</taxon>
        <taxon>Sordariomycetes</taxon>
        <taxon>Xylariomycetidae</taxon>
        <taxon>Amphisphaeriales</taxon>
        <taxon>Apiosporaceae</taxon>
        <taxon>Apiospora</taxon>
    </lineage>
</organism>
<keyword evidence="3" id="KW-1185">Reference proteome</keyword>
<sequence length="354" mass="40752">MDGDALRLISQLWQPLGKQSLFNGEASSKIDHTAYAYYYTKQWQVMMVGHDSGGHYPVSTGIDNILDLARQIRDGKTRAEIIAQLCALRGGMAFTHQGAENFVNLTLRLLSMVNFGTARRQIMPRGCLVWDRDGSFAEHLADHFGKPPVLSCEQVRLPKSFHAWSIEKIGGIDICFTDNLADHLLLVEDDSKLLLFHHVSFLEYQPDDATTFPTGLVNETLRTLALLLPEAQFGQRQLRRRRRRSLESQWFHQKRLREGSERALDVRLARCGNLQMEERQVEHFAYWRDRLVILKQAYDDATPRTVSQWWHDRRNGVQWCTFWVAIAVLFLTTFLGLVQCVESALQVYKAYVPS</sequence>
<keyword evidence="1" id="KW-0812">Transmembrane</keyword>